<protein>
    <submittedName>
        <fullName evidence="1">Uncharacterized protein</fullName>
    </submittedName>
</protein>
<sequence length="45" mass="4642">MLGINIGYGAPGRGSGTICLSRKLSTEEAMEGNVFFLPEGQGVAL</sequence>
<dbReference type="Proteomes" id="UP001161497">
    <property type="component" value="Chromosome"/>
</dbReference>
<organism evidence="1 2">
    <name type="scientific">Candidatus Methylacidiphilum fumarolicum</name>
    <dbReference type="NCBI Taxonomy" id="591154"/>
    <lineage>
        <taxon>Bacteria</taxon>
        <taxon>Pseudomonadati</taxon>
        <taxon>Verrucomicrobiota</taxon>
        <taxon>Methylacidiphilae</taxon>
        <taxon>Methylacidiphilales</taxon>
        <taxon>Methylacidiphilaceae</taxon>
        <taxon>Methylacidiphilum (ex Ratnadevi et al. 2023)</taxon>
    </lineage>
</organism>
<accession>A0ABM9IG04</accession>
<keyword evidence="2" id="KW-1185">Reference proteome</keyword>
<gene>
    <name evidence="1" type="ORF">MFUM_2314</name>
</gene>
<reference evidence="1" key="1">
    <citation type="submission" date="2023-03" db="EMBL/GenBank/DDBJ databases">
        <authorList>
            <person name="Cremers G."/>
            <person name="Picone N."/>
        </authorList>
    </citation>
    <scope>NUCLEOTIDE SEQUENCE</scope>
    <source>
        <strain evidence="1">Sample_alias</strain>
    </source>
</reference>
<dbReference type="EMBL" id="OX458932">
    <property type="protein sequence ID" value="CAI9086622.1"/>
    <property type="molecule type" value="Genomic_DNA"/>
</dbReference>
<name>A0ABM9IG04_9BACT</name>
<proteinExistence type="predicted"/>
<evidence type="ECO:0000313" key="1">
    <source>
        <dbReference type="EMBL" id="CAI9086622.1"/>
    </source>
</evidence>
<evidence type="ECO:0000313" key="2">
    <source>
        <dbReference type="Proteomes" id="UP001161497"/>
    </source>
</evidence>